<accession>A0ABY4XGS1</accession>
<dbReference type="Proteomes" id="UP001055420">
    <property type="component" value="Chromosome"/>
</dbReference>
<evidence type="ECO:0000313" key="1">
    <source>
        <dbReference type="EMBL" id="USJ29635.1"/>
    </source>
</evidence>
<dbReference type="EMBL" id="CP098805">
    <property type="protein sequence ID" value="USJ29635.1"/>
    <property type="molecule type" value="Genomic_DNA"/>
</dbReference>
<gene>
    <name evidence="1" type="ORF">NFI80_17330</name>
</gene>
<protein>
    <submittedName>
        <fullName evidence="1">Uncharacterized protein</fullName>
    </submittedName>
</protein>
<dbReference type="RefSeq" id="WP_235165394.1">
    <property type="nucleotide sequence ID" value="NZ_CP098805.1"/>
</dbReference>
<organism evidence="1 2">
    <name type="scientific">Dyadobacter chenhuakuii</name>
    <dbReference type="NCBI Taxonomy" id="2909339"/>
    <lineage>
        <taxon>Bacteria</taxon>
        <taxon>Pseudomonadati</taxon>
        <taxon>Bacteroidota</taxon>
        <taxon>Cytophagia</taxon>
        <taxon>Cytophagales</taxon>
        <taxon>Spirosomataceae</taxon>
        <taxon>Dyadobacter</taxon>
    </lineage>
</organism>
<name>A0ABY4XGS1_9BACT</name>
<keyword evidence="2" id="KW-1185">Reference proteome</keyword>
<reference evidence="1" key="1">
    <citation type="submission" date="2022-06" db="EMBL/GenBank/DDBJ databases">
        <title>Novel species in genus Dyadobacter.</title>
        <authorList>
            <person name="Ma C."/>
        </authorList>
    </citation>
    <scope>NUCLEOTIDE SEQUENCE</scope>
    <source>
        <strain evidence="1">CY22</strain>
    </source>
</reference>
<sequence length="86" mass="9777">MNFKILTLPKPETQICLHRDRSDENQEIVRITAFVVDSAGQELMLETVAQFADAGSARRFVFDFSIESGRIFLEECLNEDGIAIIR</sequence>
<proteinExistence type="predicted"/>
<evidence type="ECO:0000313" key="2">
    <source>
        <dbReference type="Proteomes" id="UP001055420"/>
    </source>
</evidence>